<organism evidence="1 2">
    <name type="scientific">Paraburkholderia fungorum</name>
    <dbReference type="NCBI Taxonomy" id="134537"/>
    <lineage>
        <taxon>Bacteria</taxon>
        <taxon>Pseudomonadati</taxon>
        <taxon>Pseudomonadota</taxon>
        <taxon>Betaproteobacteria</taxon>
        <taxon>Burkholderiales</taxon>
        <taxon>Burkholderiaceae</taxon>
        <taxon>Paraburkholderia</taxon>
    </lineage>
</organism>
<gene>
    <name evidence="1" type="ORF">GGD69_005934</name>
</gene>
<evidence type="ECO:0000313" key="1">
    <source>
        <dbReference type="EMBL" id="MBB6205040.1"/>
    </source>
</evidence>
<dbReference type="Proteomes" id="UP000518681">
    <property type="component" value="Unassembled WGS sequence"/>
</dbReference>
<dbReference type="AlphaFoldDB" id="A0AAW3V292"/>
<evidence type="ECO:0000313" key="2">
    <source>
        <dbReference type="Proteomes" id="UP000518681"/>
    </source>
</evidence>
<comment type="caution">
    <text evidence="1">The sequence shown here is derived from an EMBL/GenBank/DDBJ whole genome shotgun (WGS) entry which is preliminary data.</text>
</comment>
<accession>A0AAW3V292</accession>
<reference evidence="1 2" key="1">
    <citation type="submission" date="2020-08" db="EMBL/GenBank/DDBJ databases">
        <title>Genomic Encyclopedia of Type Strains, Phase IV (KMG-V): Genome sequencing to study the core and pangenomes of soil and plant-associated prokaryotes.</title>
        <authorList>
            <person name="Whitman W."/>
        </authorList>
    </citation>
    <scope>NUCLEOTIDE SEQUENCE [LARGE SCALE GENOMIC DNA]</scope>
    <source>
        <strain evidence="1 2">SEMIA 4013</strain>
    </source>
</reference>
<dbReference type="GeneID" id="66521145"/>
<name>A0AAW3V292_9BURK</name>
<dbReference type="RefSeq" id="WP_156034524.1">
    <property type="nucleotide sequence ID" value="NZ_CADFGE010000013.1"/>
</dbReference>
<protein>
    <submittedName>
        <fullName evidence="1">Uncharacterized protein</fullName>
    </submittedName>
</protein>
<dbReference type="EMBL" id="JACIIK010000011">
    <property type="protein sequence ID" value="MBB6205040.1"/>
    <property type="molecule type" value="Genomic_DNA"/>
</dbReference>
<proteinExistence type="predicted"/>
<sequence>MKIVELVRPVVVRGHPEFMERATGFLDADQTQPGAATAMRVRPDGNIL</sequence>